<name>A0A0U1QTI8_YERP3</name>
<accession>A0A0U1QTI8</accession>
<dbReference type="RefSeq" id="WP_011988541.1">
    <property type="nucleotide sequence ID" value="NC_009705.1"/>
</dbReference>
<gene>
    <name evidence="1" type="ordered locus">YpsIP31758_B0001</name>
</gene>
<keyword evidence="1" id="KW-0614">Plasmid</keyword>
<evidence type="ECO:0000313" key="2">
    <source>
        <dbReference type="Proteomes" id="UP000002412"/>
    </source>
</evidence>
<evidence type="ECO:0000313" key="1">
    <source>
        <dbReference type="EMBL" id="ABS45697.1"/>
    </source>
</evidence>
<organism evidence="1 2">
    <name type="scientific">Yersinia pseudotuberculosis serotype O:1b (strain IP 31758)</name>
    <dbReference type="NCBI Taxonomy" id="349747"/>
    <lineage>
        <taxon>Bacteria</taxon>
        <taxon>Pseudomonadati</taxon>
        <taxon>Pseudomonadota</taxon>
        <taxon>Gammaproteobacteria</taxon>
        <taxon>Enterobacterales</taxon>
        <taxon>Yersiniaceae</taxon>
        <taxon>Yersinia</taxon>
    </lineage>
</organism>
<reference evidence="1 2" key="1">
    <citation type="journal article" date="2007" name="PLoS Genet.">
        <title>The complete genome sequence of Yersinia pseudotuberculosis IP31758, the causative agent of Far East scarlet-like fever.</title>
        <authorList>
            <person name="Eppinger M."/>
            <person name="Rosovitz M.J."/>
            <person name="Fricke W.F."/>
            <person name="Rasko D.A."/>
            <person name="Kokorina G."/>
            <person name="Fayolle C."/>
            <person name="Lindler L.E."/>
            <person name="Carniel E."/>
            <person name="Ravel J."/>
        </authorList>
    </citation>
    <scope>NUCLEOTIDE SEQUENCE [LARGE SCALE GENOMIC DNA]</scope>
    <source>
        <strain evidence="1 2">IP 31758</strain>
        <plasmid evidence="2">Plasmid plasmid_153kb</plasmid>
    </source>
</reference>
<dbReference type="KEGG" id="ypi:YpsIP31758_B0001"/>
<proteinExistence type="predicted"/>
<protein>
    <submittedName>
        <fullName evidence="1">Uncharacterized protein</fullName>
    </submittedName>
</protein>
<dbReference type="AlphaFoldDB" id="A0A0U1QTI8"/>
<sequence>MNKTIRIANEFVEYLFSSRMNLIGYRLYLTTLAGITFRRHSVLDGVDHFVSKKNRTFSARSVNELGKLMNYKGKIHSFIKQQSAINVQTTRGLIIALKNAVIEWITPEEDIKRVKHTNLISEFSYPVKADSEEFHQSGNIEITVNYDTKPFLYGLTGNYVELPYDILMKCTSVSQIKLFCIALRDKFKTGSKQGFYSVDIIKDFFNFSSKTYDQICEISKRLKSLAKLIEQNTGVKITIELLKDCMKGNQITHFRFRNLSRRNPATEEEVLPLMEEVIESEAEAEQPPQQVYSQELPPEAIPKPMAVEPDVQWINTVNSTITDDKPLAPVFSGSIRNKVNHIARLVKNTLTGTDNDPKRFRPERPALLKRPHVVSGSHEEGEWARTNRSKLIYYREELKRFDSRLELKREDLQLIVNYCRKIGDTRTQERFEYLISQSG</sequence>
<geneLocation type="plasmid" evidence="2">
    <name>plasmid_153kb</name>
</geneLocation>
<dbReference type="HOGENOM" id="CLU_623963_0_0_6"/>
<dbReference type="EMBL" id="CP000719">
    <property type="protein sequence ID" value="ABS45697.1"/>
    <property type="molecule type" value="Genomic_DNA"/>
</dbReference>
<dbReference type="Proteomes" id="UP000002412">
    <property type="component" value="Plasmid p_153kb"/>
</dbReference>